<feature type="region of interest" description="Disordered" evidence="3">
    <location>
        <begin position="87"/>
        <end position="168"/>
    </location>
</feature>
<dbReference type="PANTHER" id="PTHR13389:SF0">
    <property type="entry name" value="PUMILIO HOMOLOG 3"/>
    <property type="match status" value="1"/>
</dbReference>
<dbReference type="GO" id="GO:0005730">
    <property type="term" value="C:nucleolus"/>
    <property type="evidence" value="ECO:0007669"/>
    <property type="project" value="TreeGrafter"/>
</dbReference>
<name>A0A7J6PJB1_PEROL</name>
<feature type="region of interest" description="Disordered" evidence="3">
    <location>
        <begin position="325"/>
        <end position="344"/>
    </location>
</feature>
<feature type="compositionally biased region" description="Acidic residues" evidence="3">
    <location>
        <begin position="116"/>
        <end position="126"/>
    </location>
</feature>
<feature type="compositionally biased region" description="Acidic residues" evidence="3">
    <location>
        <begin position="158"/>
        <end position="168"/>
    </location>
</feature>
<sequence>MSLLSPPVTSVYHNNGTEKGSKGVDDYDAKDNRVVSSDTITKGTGDRHNDRKNSMSKAETLASMIYLIRDGPTISESLPQHEEAAITKKENNRLVSSSSSSSSTTSSCSRSSSSDYTDDDDEDEDGDKYTTTAGGNDTKRDVVPSSGANNNDDIKKDDDDDDDDDEDVCSISECDSDTLELMDDIDIEELLLEDVDDPVWVRQKDKRSFFIGVCDFAFTSMLIAGAPSIYPIYYTIKFIVLMPLRFITYYKRKWQFYMLDFCYFGNVIEYDDVEYGNMMIDNTSLEASVSQQRRVIKEKAIRKHDPNWEDRRRLNRLYSTLINNTRNNDDDDTTSTSSSKKKKSDMVDDILKEMISTKGINNYILNHAGSRIVQACMKYGTTEQRKRILTTLSTSSSSTTTSGDGSRKELEDAILQGKAYGMLAIERLISYGIKTDKKLTIESIIKPLLGDRNTVERLFIHRVGCRFLSTMYTNTKIPSQYRRRIFTIVSNPPSSDIKVISDEDDDVDNKKVLEHRMKVCRKAVDKELLDNGALVHKLFLSTLEVSDAIGNTDDIIKELLLLTNEGATRLLSSREGSLVFCRMFGYATAKQKKVLIKECKGNFKALATNAVDAIVVIRMLQCTDDTVLLSKTILQEILTPTVDDDDNSSSSSSCMRDMLTDQYGHLVLLYALGERRPRFYPQCYRQIMDLPKPLSVKDDEVRRTEIRSKIMNSMKRSIIINAVGDDDTEALYRLILDKYSSVVLLYLCCSLGKYDNDITITKQVVHTVLLHHSGLVPHDNDHTVLAAAADNKDTIHDIPESVLVKNTTCDILKEYLKNIKICQLATTRWAFILKSMIDVLSRKERSWIINKVKEEGIDNVKEGYSG</sequence>
<dbReference type="InterPro" id="IPR040059">
    <property type="entry name" value="PUM3"/>
</dbReference>
<feature type="domain" description="PUM-HD" evidence="4">
    <location>
        <begin position="328"/>
        <end position="718"/>
    </location>
</feature>
<evidence type="ECO:0000313" key="5">
    <source>
        <dbReference type="EMBL" id="KAF4696213.1"/>
    </source>
</evidence>
<dbReference type="AlphaFoldDB" id="A0A7J6PJB1"/>
<comment type="caution">
    <text evidence="5">The sequence shown here is derived from an EMBL/GenBank/DDBJ whole genome shotgun (WGS) entry which is preliminary data.</text>
</comment>
<dbReference type="SMART" id="SM00025">
    <property type="entry name" value="Pumilio"/>
    <property type="match status" value="4"/>
</dbReference>
<proteinExistence type="predicted"/>
<dbReference type="GO" id="GO:0006417">
    <property type="term" value="P:regulation of translation"/>
    <property type="evidence" value="ECO:0007669"/>
    <property type="project" value="TreeGrafter"/>
</dbReference>
<dbReference type="PROSITE" id="PS50302">
    <property type="entry name" value="PUM"/>
    <property type="match status" value="1"/>
</dbReference>
<dbReference type="SUPFAM" id="SSF48371">
    <property type="entry name" value="ARM repeat"/>
    <property type="match status" value="1"/>
</dbReference>
<feature type="compositionally biased region" description="Low complexity" evidence="3">
    <location>
        <begin position="96"/>
        <end position="115"/>
    </location>
</feature>
<feature type="compositionally biased region" description="Basic and acidic residues" evidence="3">
    <location>
        <begin position="19"/>
        <end position="33"/>
    </location>
</feature>
<keyword evidence="1" id="KW-0677">Repeat</keyword>
<feature type="compositionally biased region" description="Basic and acidic residues" evidence="3">
    <location>
        <begin position="44"/>
        <end position="53"/>
    </location>
</feature>
<evidence type="ECO:0000313" key="6">
    <source>
        <dbReference type="Proteomes" id="UP000541610"/>
    </source>
</evidence>
<organism evidence="5 6">
    <name type="scientific">Perkinsus olseni</name>
    <name type="common">Perkinsus atlanticus</name>
    <dbReference type="NCBI Taxonomy" id="32597"/>
    <lineage>
        <taxon>Eukaryota</taxon>
        <taxon>Sar</taxon>
        <taxon>Alveolata</taxon>
        <taxon>Perkinsozoa</taxon>
        <taxon>Perkinsea</taxon>
        <taxon>Perkinsida</taxon>
        <taxon>Perkinsidae</taxon>
        <taxon>Perkinsus</taxon>
    </lineage>
</organism>
<evidence type="ECO:0000259" key="4">
    <source>
        <dbReference type="PROSITE" id="PS50303"/>
    </source>
</evidence>
<gene>
    <name evidence="5" type="ORF">FOZ60_001889</name>
</gene>
<dbReference type="InterPro" id="IPR011989">
    <property type="entry name" value="ARM-like"/>
</dbReference>
<dbReference type="Gene3D" id="1.25.10.10">
    <property type="entry name" value="Leucine-rich Repeat Variant"/>
    <property type="match status" value="1"/>
</dbReference>
<dbReference type="EMBL" id="JABANP010000013">
    <property type="protein sequence ID" value="KAF4696213.1"/>
    <property type="molecule type" value="Genomic_DNA"/>
</dbReference>
<feature type="region of interest" description="Disordered" evidence="3">
    <location>
        <begin position="1"/>
        <end position="56"/>
    </location>
</feature>
<evidence type="ECO:0000256" key="3">
    <source>
        <dbReference type="SAM" id="MobiDB-lite"/>
    </source>
</evidence>
<dbReference type="InterPro" id="IPR001313">
    <property type="entry name" value="Pumilio_RNA-bd_rpt"/>
</dbReference>
<dbReference type="PANTHER" id="PTHR13389">
    <property type="entry name" value="PUMILIO HOMOLOG 3"/>
    <property type="match status" value="1"/>
</dbReference>
<protein>
    <recommendedName>
        <fullName evidence="4">PUM-HD domain-containing protein</fullName>
    </recommendedName>
</protein>
<dbReference type="Proteomes" id="UP000541610">
    <property type="component" value="Unassembled WGS sequence"/>
</dbReference>
<feature type="repeat" description="Pumilio" evidence="2">
    <location>
        <begin position="353"/>
        <end position="390"/>
    </location>
</feature>
<evidence type="ECO:0000256" key="2">
    <source>
        <dbReference type="PROSITE-ProRule" id="PRU00317"/>
    </source>
</evidence>
<dbReference type="GO" id="GO:0003729">
    <property type="term" value="F:mRNA binding"/>
    <property type="evidence" value="ECO:0007669"/>
    <property type="project" value="TreeGrafter"/>
</dbReference>
<dbReference type="InterPro" id="IPR016024">
    <property type="entry name" value="ARM-type_fold"/>
</dbReference>
<dbReference type="OrthoDB" id="497380at2759"/>
<feature type="compositionally biased region" description="Polar residues" evidence="3">
    <location>
        <begin position="7"/>
        <end position="18"/>
    </location>
</feature>
<accession>A0A7J6PJB1</accession>
<dbReference type="Pfam" id="PF10998">
    <property type="entry name" value="DUF2838"/>
    <property type="match status" value="1"/>
</dbReference>
<reference evidence="5 6" key="1">
    <citation type="submission" date="2020-04" db="EMBL/GenBank/DDBJ databases">
        <title>Perkinsus olseni comparative genomics.</title>
        <authorList>
            <person name="Bogema D.R."/>
        </authorList>
    </citation>
    <scope>NUCLEOTIDE SEQUENCE [LARGE SCALE GENOMIC DNA]</scope>
    <source>
        <strain evidence="5">00978-12</strain>
    </source>
</reference>
<evidence type="ECO:0000256" key="1">
    <source>
        <dbReference type="ARBA" id="ARBA00022737"/>
    </source>
</evidence>
<dbReference type="InterPro" id="IPR033133">
    <property type="entry name" value="PUM-HD"/>
</dbReference>
<dbReference type="InterPro" id="IPR021261">
    <property type="entry name" value="GPCAT"/>
</dbReference>
<dbReference type="PROSITE" id="PS50303">
    <property type="entry name" value="PUM_HD"/>
    <property type="match status" value="1"/>
</dbReference>